<dbReference type="RefSeq" id="XP_005537810.1">
    <property type="nucleotide sequence ID" value="XM_005537753.1"/>
</dbReference>
<feature type="domain" description="GATA-type" evidence="3">
    <location>
        <begin position="183"/>
        <end position="240"/>
    </location>
</feature>
<dbReference type="GO" id="GO:0043565">
    <property type="term" value="F:sequence-specific DNA binding"/>
    <property type="evidence" value="ECO:0007669"/>
    <property type="project" value="InterPro"/>
</dbReference>
<dbReference type="Gramene" id="CMP135CT">
    <property type="protein sequence ID" value="CMP135CT"/>
    <property type="gene ID" value="CMP135C"/>
</dbReference>
<evidence type="ECO:0000313" key="5">
    <source>
        <dbReference type="Proteomes" id="UP000007014"/>
    </source>
</evidence>
<dbReference type="AlphaFoldDB" id="M1V9W3"/>
<evidence type="ECO:0000256" key="2">
    <source>
        <dbReference type="SAM" id="MobiDB-lite"/>
    </source>
</evidence>
<accession>M1V9W3</accession>
<dbReference type="GeneID" id="16996073"/>
<dbReference type="HOGENOM" id="CLU_867024_0_0_1"/>
<dbReference type="Pfam" id="PF00320">
    <property type="entry name" value="GATA"/>
    <property type="match status" value="1"/>
</dbReference>
<dbReference type="PROSITE" id="PS50114">
    <property type="entry name" value="GATA_ZN_FINGER_2"/>
    <property type="match status" value="1"/>
</dbReference>
<gene>
    <name evidence="4" type="ORF">CYME_CMP135C</name>
</gene>
<dbReference type="InterPro" id="IPR013088">
    <property type="entry name" value="Znf_NHR/GATA"/>
</dbReference>
<keyword evidence="1" id="KW-0479">Metal-binding</keyword>
<evidence type="ECO:0000259" key="3">
    <source>
        <dbReference type="PROSITE" id="PS50114"/>
    </source>
</evidence>
<dbReference type="OrthoDB" id="515401at2759"/>
<dbReference type="InterPro" id="IPR000679">
    <property type="entry name" value="Znf_GATA"/>
</dbReference>
<organism evidence="4 5">
    <name type="scientific">Cyanidioschyzon merolae (strain NIES-3377 / 10D)</name>
    <name type="common">Unicellular red alga</name>
    <dbReference type="NCBI Taxonomy" id="280699"/>
    <lineage>
        <taxon>Eukaryota</taxon>
        <taxon>Rhodophyta</taxon>
        <taxon>Bangiophyceae</taxon>
        <taxon>Cyanidiales</taxon>
        <taxon>Cyanidiaceae</taxon>
        <taxon>Cyanidioschyzon</taxon>
    </lineage>
</organism>
<dbReference type="KEGG" id="cme:CYME_CMP135C"/>
<dbReference type="Proteomes" id="UP000007014">
    <property type="component" value="Chromosome 16"/>
</dbReference>
<dbReference type="GO" id="GO:0006355">
    <property type="term" value="P:regulation of DNA-templated transcription"/>
    <property type="evidence" value="ECO:0007669"/>
    <property type="project" value="InterPro"/>
</dbReference>
<keyword evidence="5" id="KW-1185">Reference proteome</keyword>
<dbReference type="SMART" id="SM00401">
    <property type="entry name" value="ZnF_GATA"/>
    <property type="match status" value="1"/>
</dbReference>
<keyword evidence="1" id="KW-0862">Zinc</keyword>
<keyword evidence="1" id="KW-0863">Zinc-finger</keyword>
<feature type="region of interest" description="Disordered" evidence="2">
    <location>
        <begin position="255"/>
        <end position="321"/>
    </location>
</feature>
<proteinExistence type="predicted"/>
<dbReference type="EMBL" id="AP006498">
    <property type="protein sequence ID" value="BAM81774.1"/>
    <property type="molecule type" value="Genomic_DNA"/>
</dbReference>
<reference evidence="4 5" key="1">
    <citation type="journal article" date="2004" name="Nature">
        <title>Genome sequence of the ultrasmall unicellular red alga Cyanidioschyzon merolae 10D.</title>
        <authorList>
            <person name="Matsuzaki M."/>
            <person name="Misumi O."/>
            <person name="Shin-i T."/>
            <person name="Maruyama S."/>
            <person name="Takahara M."/>
            <person name="Miyagishima S."/>
            <person name="Mori T."/>
            <person name="Nishida K."/>
            <person name="Yagisawa F."/>
            <person name="Nishida K."/>
            <person name="Yoshida Y."/>
            <person name="Nishimura Y."/>
            <person name="Nakao S."/>
            <person name="Kobayashi T."/>
            <person name="Momoyama Y."/>
            <person name="Higashiyama T."/>
            <person name="Minoda A."/>
            <person name="Sano M."/>
            <person name="Nomoto H."/>
            <person name="Oishi K."/>
            <person name="Hayashi H."/>
            <person name="Ohta F."/>
            <person name="Nishizaka S."/>
            <person name="Haga S."/>
            <person name="Miura S."/>
            <person name="Morishita T."/>
            <person name="Kabeya Y."/>
            <person name="Terasawa K."/>
            <person name="Suzuki Y."/>
            <person name="Ishii Y."/>
            <person name="Asakawa S."/>
            <person name="Takano H."/>
            <person name="Ohta N."/>
            <person name="Kuroiwa H."/>
            <person name="Tanaka K."/>
            <person name="Shimizu N."/>
            <person name="Sugano S."/>
            <person name="Sato N."/>
            <person name="Nozaki H."/>
            <person name="Ogasawara N."/>
            <person name="Kohara Y."/>
            <person name="Kuroiwa T."/>
        </authorList>
    </citation>
    <scope>NUCLEOTIDE SEQUENCE [LARGE SCALE GENOMIC DNA]</scope>
    <source>
        <strain evidence="4 5">10D</strain>
    </source>
</reference>
<dbReference type="CDD" id="cd00202">
    <property type="entry name" value="ZnF_GATA"/>
    <property type="match status" value="1"/>
</dbReference>
<sequence length="321" mass="35516">MSWHVPCEPYRREPSSRSVRVYPIQKNCPAVQNVQRWTCWGGWWLPTSFAGPTSLQPLWEPCLAYPLSWRGSFAVACGAPSQLQSRVRLPPLSAYFPPHPDRYIPDNTIALDHQECTTDEPDVQSATSTDTVVPLETLEWPQTTASTAATTTVTKSPLCIPGRDATADDSRSDAHCVRGHDARSDGRQCYHCGVSKSPNWYLMENDRTRRLCNACGKYWKRTGAQRPAHLVQCSQRIPRRRGRAPTSVRERQIRGALGSAPRKLQAMPFVGSPLTPPSTSEGDAPNALSKVSQNTHAARPLLPSFERAADPSSRGANDGEM</sequence>
<protein>
    <recommendedName>
        <fullName evidence="3">GATA-type domain-containing protein</fullName>
    </recommendedName>
</protein>
<dbReference type="SUPFAM" id="SSF57716">
    <property type="entry name" value="Glucocorticoid receptor-like (DNA-binding domain)"/>
    <property type="match status" value="1"/>
</dbReference>
<reference evidence="4 5" key="2">
    <citation type="journal article" date="2007" name="BMC Biol.">
        <title>A 100%-complete sequence reveals unusually simple genomic features in the hot-spring red alga Cyanidioschyzon merolae.</title>
        <authorList>
            <person name="Nozaki H."/>
            <person name="Takano H."/>
            <person name="Misumi O."/>
            <person name="Terasawa K."/>
            <person name="Matsuzaki M."/>
            <person name="Maruyama S."/>
            <person name="Nishida K."/>
            <person name="Yagisawa F."/>
            <person name="Yoshida Y."/>
            <person name="Fujiwara T."/>
            <person name="Takio S."/>
            <person name="Tamura K."/>
            <person name="Chung S.J."/>
            <person name="Nakamura S."/>
            <person name="Kuroiwa H."/>
            <person name="Tanaka K."/>
            <person name="Sato N."/>
            <person name="Kuroiwa T."/>
        </authorList>
    </citation>
    <scope>NUCLEOTIDE SEQUENCE [LARGE SCALE GENOMIC DNA]</scope>
    <source>
        <strain evidence="4 5">10D</strain>
    </source>
</reference>
<evidence type="ECO:0000313" key="4">
    <source>
        <dbReference type="EMBL" id="BAM81774.1"/>
    </source>
</evidence>
<name>M1V9W3_CYAM1</name>
<dbReference type="Gene3D" id="3.30.50.10">
    <property type="entry name" value="Erythroid Transcription Factor GATA-1, subunit A"/>
    <property type="match status" value="1"/>
</dbReference>
<dbReference type="GO" id="GO:0008270">
    <property type="term" value="F:zinc ion binding"/>
    <property type="evidence" value="ECO:0007669"/>
    <property type="project" value="UniProtKB-KW"/>
</dbReference>
<evidence type="ECO:0000256" key="1">
    <source>
        <dbReference type="PROSITE-ProRule" id="PRU00094"/>
    </source>
</evidence>